<proteinExistence type="predicted"/>
<evidence type="ECO:0000313" key="2">
    <source>
        <dbReference type="EMBL" id="KAG2267853.1"/>
    </source>
</evidence>
<evidence type="ECO:0000313" key="3">
    <source>
        <dbReference type="Proteomes" id="UP000886595"/>
    </source>
</evidence>
<dbReference type="Pfam" id="PF08387">
    <property type="entry name" value="FBD"/>
    <property type="match status" value="1"/>
</dbReference>
<reference evidence="2 3" key="1">
    <citation type="submission" date="2020-02" db="EMBL/GenBank/DDBJ databases">
        <authorList>
            <person name="Ma Q."/>
            <person name="Huang Y."/>
            <person name="Song X."/>
            <person name="Pei D."/>
        </authorList>
    </citation>
    <scope>NUCLEOTIDE SEQUENCE [LARGE SCALE GENOMIC DNA]</scope>
    <source>
        <strain evidence="2">Sxm20200214</strain>
        <tissue evidence="2">Leaf</tissue>
    </source>
</reference>
<keyword evidence="3" id="KW-1185">Reference proteome</keyword>
<protein>
    <recommendedName>
        <fullName evidence="1">FBD domain-containing protein</fullName>
    </recommendedName>
</protein>
<dbReference type="InterPro" id="IPR006566">
    <property type="entry name" value="FBD"/>
</dbReference>
<dbReference type="InterPro" id="IPR050232">
    <property type="entry name" value="FBL13/AtMIF1-like"/>
</dbReference>
<dbReference type="Gene3D" id="3.80.10.10">
    <property type="entry name" value="Ribonuclease Inhibitor"/>
    <property type="match status" value="1"/>
</dbReference>
<evidence type="ECO:0000259" key="1">
    <source>
        <dbReference type="SMART" id="SM00579"/>
    </source>
</evidence>
<gene>
    <name evidence="2" type="ORF">Bca52824_062408</name>
</gene>
<dbReference type="SMART" id="SM00579">
    <property type="entry name" value="FBD"/>
    <property type="match status" value="1"/>
</dbReference>
<dbReference type="OrthoDB" id="594804at2759"/>
<dbReference type="Proteomes" id="UP000886595">
    <property type="component" value="Unassembled WGS sequence"/>
</dbReference>
<dbReference type="Pfam" id="PF24758">
    <property type="entry name" value="LRR_At5g56370"/>
    <property type="match status" value="1"/>
</dbReference>
<dbReference type="InterPro" id="IPR032675">
    <property type="entry name" value="LRR_dom_sf"/>
</dbReference>
<feature type="domain" description="FBD" evidence="1">
    <location>
        <begin position="265"/>
        <end position="337"/>
    </location>
</feature>
<dbReference type="InterPro" id="IPR055411">
    <property type="entry name" value="LRR_FXL15/At3g58940/PEG3-like"/>
</dbReference>
<dbReference type="PANTHER" id="PTHR31900:SF34">
    <property type="entry name" value="EMB|CAB62440.1-RELATED"/>
    <property type="match status" value="1"/>
</dbReference>
<dbReference type="SUPFAM" id="SSF52047">
    <property type="entry name" value="RNI-like"/>
    <property type="match status" value="1"/>
</dbReference>
<sequence>MDIIGVMIGVAFGLHVRELKLRVNSSHMYRFPTSLFNCGTLETLKLDGDVLLDVPFPVCLKALRTLRLYGVSYKDDESVVNLLSGCSSLENLQVVLYPFSYSDVKTFNIDVPSLQSLTLTSDHEDFESFTAYVINAPSLKHLQIYGLMQDESSCLIENMPALVEAHINVCGVIYENIHGFLTSLKRLSLNIESPLDLTKFPTGRIFNQLLYFKILAFKPEWWNLFTLMLDSSPNLQVLKLINKYSRERDQLLACKRWSPPNYVQECLVNRLETLVWNNYEGEIEDEKELAQYILRNACRLKTATFSRTDIHPVKNLDMYKKLASVVRASNSCQLVFKETDVSGKYDKLITFLGL</sequence>
<dbReference type="AlphaFoldDB" id="A0A8X7QE55"/>
<accession>A0A8X7QE55</accession>
<organism evidence="2 3">
    <name type="scientific">Brassica carinata</name>
    <name type="common">Ethiopian mustard</name>
    <name type="synonym">Abyssinian cabbage</name>
    <dbReference type="NCBI Taxonomy" id="52824"/>
    <lineage>
        <taxon>Eukaryota</taxon>
        <taxon>Viridiplantae</taxon>
        <taxon>Streptophyta</taxon>
        <taxon>Embryophyta</taxon>
        <taxon>Tracheophyta</taxon>
        <taxon>Spermatophyta</taxon>
        <taxon>Magnoliopsida</taxon>
        <taxon>eudicotyledons</taxon>
        <taxon>Gunneridae</taxon>
        <taxon>Pentapetalae</taxon>
        <taxon>rosids</taxon>
        <taxon>malvids</taxon>
        <taxon>Brassicales</taxon>
        <taxon>Brassicaceae</taxon>
        <taxon>Brassiceae</taxon>
        <taxon>Brassica</taxon>
    </lineage>
</organism>
<name>A0A8X7QE55_BRACI</name>
<dbReference type="PANTHER" id="PTHR31900">
    <property type="entry name" value="F-BOX/RNI SUPERFAMILY PROTEIN-RELATED"/>
    <property type="match status" value="1"/>
</dbReference>
<comment type="caution">
    <text evidence="2">The sequence shown here is derived from an EMBL/GenBank/DDBJ whole genome shotgun (WGS) entry which is preliminary data.</text>
</comment>
<dbReference type="EMBL" id="JAAMPC010000013">
    <property type="protein sequence ID" value="KAG2267853.1"/>
    <property type="molecule type" value="Genomic_DNA"/>
</dbReference>